<proteinExistence type="predicted"/>
<organism evidence="1 2">
    <name type="scientific">Armadillidium nasatum</name>
    <dbReference type="NCBI Taxonomy" id="96803"/>
    <lineage>
        <taxon>Eukaryota</taxon>
        <taxon>Metazoa</taxon>
        <taxon>Ecdysozoa</taxon>
        <taxon>Arthropoda</taxon>
        <taxon>Crustacea</taxon>
        <taxon>Multicrustacea</taxon>
        <taxon>Malacostraca</taxon>
        <taxon>Eumalacostraca</taxon>
        <taxon>Peracarida</taxon>
        <taxon>Isopoda</taxon>
        <taxon>Oniscidea</taxon>
        <taxon>Crinocheta</taxon>
        <taxon>Armadillidiidae</taxon>
        <taxon>Armadillidium</taxon>
    </lineage>
</organism>
<evidence type="ECO:0000313" key="2">
    <source>
        <dbReference type="Proteomes" id="UP000326759"/>
    </source>
</evidence>
<reference evidence="1 2" key="1">
    <citation type="journal article" date="2019" name="PLoS Biol.">
        <title>Sex chromosomes control vertical transmission of feminizing Wolbachia symbionts in an isopod.</title>
        <authorList>
            <person name="Becking T."/>
            <person name="Chebbi M.A."/>
            <person name="Giraud I."/>
            <person name="Moumen B."/>
            <person name="Laverre T."/>
            <person name="Caubet Y."/>
            <person name="Peccoud J."/>
            <person name="Gilbert C."/>
            <person name="Cordaux R."/>
        </authorList>
    </citation>
    <scope>NUCLEOTIDE SEQUENCE [LARGE SCALE GENOMIC DNA]</scope>
    <source>
        <strain evidence="1">ANa2</strain>
        <tissue evidence="1">Whole body excluding digestive tract and cuticle</tissue>
    </source>
</reference>
<gene>
    <name evidence="1" type="ORF">Anas_11121</name>
</gene>
<dbReference type="Proteomes" id="UP000326759">
    <property type="component" value="Unassembled WGS sequence"/>
</dbReference>
<keyword evidence="2" id="KW-1185">Reference proteome</keyword>
<name>A0A5N5SKM2_9CRUS</name>
<dbReference type="AlphaFoldDB" id="A0A5N5SKM2"/>
<sequence length="141" mass="16533">MLSERRGHRTHQLDEILASISSISTISLSFVIENHGILKVGIYYSDRTIPYLKKILSGEIRLKSRYCSEIFVYEDDGDNDNRYVLVVYEENNDRLYVLPMTQSQNGHRIGCIFERARIFKKIISPNFNNRVVDICCEFLRH</sequence>
<protein>
    <submittedName>
        <fullName evidence="1">Uncharacterized protein</fullName>
    </submittedName>
</protein>
<accession>A0A5N5SKM2</accession>
<dbReference type="OrthoDB" id="10378042at2759"/>
<dbReference type="EMBL" id="SEYY01023714">
    <property type="protein sequence ID" value="KAB7494634.1"/>
    <property type="molecule type" value="Genomic_DNA"/>
</dbReference>
<evidence type="ECO:0000313" key="1">
    <source>
        <dbReference type="EMBL" id="KAB7494634.1"/>
    </source>
</evidence>
<comment type="caution">
    <text evidence="1">The sequence shown here is derived from an EMBL/GenBank/DDBJ whole genome shotgun (WGS) entry which is preliminary data.</text>
</comment>